<name>A0ABD3I0G6_9MARC</name>
<dbReference type="Proteomes" id="UP001633002">
    <property type="component" value="Unassembled WGS sequence"/>
</dbReference>
<keyword evidence="4" id="KW-1185">Reference proteome</keyword>
<organism evidence="3 4">
    <name type="scientific">Riccia sorocarpa</name>
    <dbReference type="NCBI Taxonomy" id="122646"/>
    <lineage>
        <taxon>Eukaryota</taxon>
        <taxon>Viridiplantae</taxon>
        <taxon>Streptophyta</taxon>
        <taxon>Embryophyta</taxon>
        <taxon>Marchantiophyta</taxon>
        <taxon>Marchantiopsida</taxon>
        <taxon>Marchantiidae</taxon>
        <taxon>Marchantiales</taxon>
        <taxon>Ricciaceae</taxon>
        <taxon>Riccia</taxon>
    </lineage>
</organism>
<comment type="caution">
    <text evidence="3">The sequence shown here is derived from an EMBL/GenBank/DDBJ whole genome shotgun (WGS) entry which is preliminary data.</text>
</comment>
<dbReference type="EMBL" id="JBJQOH010000002">
    <property type="protein sequence ID" value="KAL3695840.1"/>
    <property type="molecule type" value="Genomic_DNA"/>
</dbReference>
<evidence type="ECO:0000313" key="4">
    <source>
        <dbReference type="Proteomes" id="UP001633002"/>
    </source>
</evidence>
<feature type="region of interest" description="Disordered" evidence="1">
    <location>
        <begin position="32"/>
        <end position="90"/>
    </location>
</feature>
<protein>
    <recommendedName>
        <fullName evidence="2">CAAX prenyl protease 2/Lysostaphin resistance protein A-like domain-containing protein</fullName>
    </recommendedName>
</protein>
<dbReference type="AlphaFoldDB" id="A0ABD3I0G6"/>
<accession>A0ABD3I0G6</accession>
<evidence type="ECO:0000256" key="1">
    <source>
        <dbReference type="SAM" id="MobiDB-lite"/>
    </source>
</evidence>
<sequence length="305" mass="33075">MPVDMATTTVSIRQLLAPTPYPRSRYGIVALAKSERTQKRKTRISSPGKGFDSNLDKRNSDRVAPWEEASEHSTRDISLNSALEDDDDQRMLSQTTGVSKYVPFERSIVMKSCIGTSAALAVAGFLVRQASHTAATNGWAVPDCTLLMPYTTELWHTIPTVGVVALVSGLRQILIRVWPDFAESSERSNSQVLGNLKAVDYFTISYLSGISEELLFRGGLLPLIGTDWRGVLAAGIIFGVLHISGGRKPAFGIWASFVGIIYGTLGLYTHDLAAPMAAHSAANLLAAGLWKYSKDSKPTDISNLS</sequence>
<dbReference type="GO" id="GO:0004175">
    <property type="term" value="F:endopeptidase activity"/>
    <property type="evidence" value="ECO:0007669"/>
    <property type="project" value="UniProtKB-ARBA"/>
</dbReference>
<dbReference type="InterPro" id="IPR003675">
    <property type="entry name" value="Rce1/LyrA-like_dom"/>
</dbReference>
<dbReference type="PANTHER" id="PTHR43592">
    <property type="entry name" value="CAAX AMINO TERMINAL PROTEASE"/>
    <property type="match status" value="1"/>
</dbReference>
<reference evidence="3 4" key="1">
    <citation type="submission" date="2024-09" db="EMBL/GenBank/DDBJ databases">
        <title>Chromosome-scale assembly of Riccia sorocarpa.</title>
        <authorList>
            <person name="Paukszto L."/>
        </authorList>
    </citation>
    <scope>NUCLEOTIDE SEQUENCE [LARGE SCALE GENOMIC DNA]</scope>
    <source>
        <strain evidence="3">LP-2024</strain>
        <tissue evidence="3">Aerial parts of the thallus</tissue>
    </source>
</reference>
<evidence type="ECO:0000313" key="3">
    <source>
        <dbReference type="EMBL" id="KAL3695840.1"/>
    </source>
</evidence>
<dbReference type="GO" id="GO:0080120">
    <property type="term" value="P:CAAX-box protein maturation"/>
    <property type="evidence" value="ECO:0007669"/>
    <property type="project" value="UniProtKB-ARBA"/>
</dbReference>
<gene>
    <name evidence="3" type="ORF">R1sor_009916</name>
</gene>
<feature type="compositionally biased region" description="Basic and acidic residues" evidence="1">
    <location>
        <begin position="54"/>
        <end position="75"/>
    </location>
</feature>
<evidence type="ECO:0000259" key="2">
    <source>
        <dbReference type="Pfam" id="PF02517"/>
    </source>
</evidence>
<dbReference type="PANTHER" id="PTHR43592:SF7">
    <property type="entry name" value="CAAX AMINO TERMINAL PROTEASE FAMILY PROTEIN"/>
    <property type="match status" value="1"/>
</dbReference>
<dbReference type="Pfam" id="PF02517">
    <property type="entry name" value="Rce1-like"/>
    <property type="match status" value="1"/>
</dbReference>
<feature type="domain" description="CAAX prenyl protease 2/Lysostaphin resistance protein A-like" evidence="2">
    <location>
        <begin position="199"/>
        <end position="285"/>
    </location>
</feature>
<proteinExistence type="predicted"/>